<keyword evidence="2" id="KW-0472">Membrane</keyword>
<accession>A0AAU8HDH3</accession>
<dbReference type="EMBL" id="CP159342">
    <property type="protein sequence ID" value="XCH74201.1"/>
    <property type="molecule type" value="Genomic_DNA"/>
</dbReference>
<keyword evidence="2" id="KW-0812">Transmembrane</keyword>
<organism evidence="4">
    <name type="scientific">Micromonospora sp. CCTCC AA 2012012</name>
    <dbReference type="NCBI Taxonomy" id="3111921"/>
    <lineage>
        <taxon>Bacteria</taxon>
        <taxon>Bacillati</taxon>
        <taxon>Actinomycetota</taxon>
        <taxon>Actinomycetes</taxon>
        <taxon>Micromonosporales</taxon>
        <taxon>Micromonosporaceae</taxon>
        <taxon>Micromonospora</taxon>
    </lineage>
</organism>
<reference evidence="4" key="2">
    <citation type="submission" date="2024-06" db="EMBL/GenBank/DDBJ databases">
        <title>Micromonospora mangrovi CCTCC AA 2012012 genome sequences.</title>
        <authorList>
            <person name="Gao J."/>
        </authorList>
    </citation>
    <scope>NUCLEOTIDE SEQUENCE</scope>
    <source>
        <strain evidence="4">CCTCC AA 2012012</strain>
    </source>
</reference>
<reference evidence="3" key="1">
    <citation type="submission" date="2024-01" db="EMBL/GenBank/DDBJ databases">
        <title>The genome sequence of Micromonospora mangrovi CCTCC AA 2012012.</title>
        <authorList>
            <person name="Gao J."/>
        </authorList>
    </citation>
    <scope>NUCLEOTIDE SEQUENCE</scope>
    <source>
        <strain evidence="3">CCTCC AA 2012012</strain>
    </source>
</reference>
<evidence type="ECO:0000313" key="4">
    <source>
        <dbReference type="EMBL" id="XCH74201.1"/>
    </source>
</evidence>
<evidence type="ECO:0000256" key="1">
    <source>
        <dbReference type="SAM" id="MobiDB-lite"/>
    </source>
</evidence>
<feature type="region of interest" description="Disordered" evidence="1">
    <location>
        <begin position="1"/>
        <end position="32"/>
    </location>
</feature>
<feature type="transmembrane region" description="Helical" evidence="2">
    <location>
        <begin position="40"/>
        <end position="58"/>
    </location>
</feature>
<sequence>MATSTTHTTDHTDHGHLDRDARHLNRHGDETKPSWKTTELAVYLLSVIGVLIASNAVGDGSANNGADYFAADKAWWYITLLTIGYLISRGLAKSGSRSRDNDPRTNH</sequence>
<gene>
    <name evidence="4" type="ORF">ABUL08_28710</name>
    <name evidence="3" type="ORF">VK199_28620</name>
</gene>
<evidence type="ECO:0000256" key="2">
    <source>
        <dbReference type="SAM" id="Phobius"/>
    </source>
</evidence>
<name>A0AAU8HDH3_9ACTN</name>
<evidence type="ECO:0008006" key="5">
    <source>
        <dbReference type="Google" id="ProtNLM"/>
    </source>
</evidence>
<dbReference type="AlphaFoldDB" id="A0AAU8HDH3"/>
<protein>
    <recommendedName>
        <fullName evidence="5">DUF2631 domain-containing protein</fullName>
    </recommendedName>
</protein>
<proteinExistence type="predicted"/>
<feature type="compositionally biased region" description="Basic and acidic residues" evidence="1">
    <location>
        <begin position="8"/>
        <end position="32"/>
    </location>
</feature>
<evidence type="ECO:0000313" key="3">
    <source>
        <dbReference type="EMBL" id="XBP93502.1"/>
    </source>
</evidence>
<keyword evidence="2" id="KW-1133">Transmembrane helix</keyword>
<dbReference type="EMBL" id="CP157762">
    <property type="protein sequence ID" value="XBP93502.1"/>
    <property type="molecule type" value="Genomic_DNA"/>
</dbReference>
<feature type="transmembrane region" description="Helical" evidence="2">
    <location>
        <begin position="74"/>
        <end position="92"/>
    </location>
</feature>
<dbReference type="RefSeq" id="WP_350933170.1">
    <property type="nucleotide sequence ID" value="NZ_CP157762.1"/>
</dbReference>